<dbReference type="SUPFAM" id="SSF55681">
    <property type="entry name" value="Class II aaRS and biotin synthetases"/>
    <property type="match status" value="1"/>
</dbReference>
<dbReference type="Pfam" id="PF03099">
    <property type="entry name" value="BPL_LplA_LipB"/>
    <property type="match status" value="1"/>
</dbReference>
<accession>A0A2M8Q663</accession>
<reference evidence="2 3" key="1">
    <citation type="submission" date="2017-11" db="EMBL/GenBank/DDBJ databases">
        <title>Evolution of Phototrophy in the Chloroflexi Phylum Driven by Horizontal Gene Transfer.</title>
        <authorList>
            <person name="Ward L.M."/>
            <person name="Hemp J."/>
            <person name="Shih P.M."/>
            <person name="Mcglynn S.E."/>
            <person name="Fischer W."/>
        </authorList>
    </citation>
    <scope>NUCLEOTIDE SEQUENCE [LARGE SCALE GENOMIC DNA]</scope>
    <source>
        <strain evidence="2">JP3_7</strain>
    </source>
</reference>
<feature type="domain" description="BPL/LPL catalytic" evidence="1">
    <location>
        <begin position="20"/>
        <end position="97"/>
    </location>
</feature>
<feature type="non-terminal residue" evidence="2">
    <location>
        <position position="102"/>
    </location>
</feature>
<name>A0A2M8Q663_9CHLR</name>
<dbReference type="InterPro" id="IPR004143">
    <property type="entry name" value="BPL_LPL_catalytic"/>
</dbReference>
<feature type="non-terminal residue" evidence="2">
    <location>
        <position position="1"/>
    </location>
</feature>
<dbReference type="Proteomes" id="UP000230790">
    <property type="component" value="Unassembled WGS sequence"/>
</dbReference>
<dbReference type="AlphaFoldDB" id="A0A2M8Q663"/>
<evidence type="ECO:0000259" key="1">
    <source>
        <dbReference type="Pfam" id="PF03099"/>
    </source>
</evidence>
<dbReference type="PANTHER" id="PTHR12835:SF5">
    <property type="entry name" value="BIOTIN--PROTEIN LIGASE"/>
    <property type="match status" value="1"/>
</dbReference>
<dbReference type="EMBL" id="PGTN01001253">
    <property type="protein sequence ID" value="PJF45282.1"/>
    <property type="molecule type" value="Genomic_DNA"/>
</dbReference>
<dbReference type="Gene3D" id="3.30.930.10">
    <property type="entry name" value="Bira Bifunctional Protein, Domain 2"/>
    <property type="match status" value="1"/>
</dbReference>
<organism evidence="2 3">
    <name type="scientific">Candidatus Thermofonsia Clade 3 bacterium</name>
    <dbReference type="NCBI Taxonomy" id="2364212"/>
    <lineage>
        <taxon>Bacteria</taxon>
        <taxon>Bacillati</taxon>
        <taxon>Chloroflexota</taxon>
        <taxon>Candidatus Thermofontia</taxon>
        <taxon>Candidatus Thermofonsia Clade 3</taxon>
    </lineage>
</organism>
<dbReference type="GO" id="GO:0004077">
    <property type="term" value="F:biotin--[biotin carboxyl-carrier protein] ligase activity"/>
    <property type="evidence" value="ECO:0007669"/>
    <property type="project" value="TreeGrafter"/>
</dbReference>
<dbReference type="InterPro" id="IPR045864">
    <property type="entry name" value="aa-tRNA-synth_II/BPL/LPL"/>
</dbReference>
<evidence type="ECO:0000313" key="3">
    <source>
        <dbReference type="Proteomes" id="UP000230790"/>
    </source>
</evidence>
<gene>
    <name evidence="2" type="ORF">CUN48_19680</name>
</gene>
<sequence>ITLRRQLDTRIIGAMLMRYERVASTNDIARARARNGYPEGLVVLTEEQSAGRGRLGRTWVSAYGDALLLSILLRPVWLPPGEAFSLTMMAGVALCEAVEHVA</sequence>
<dbReference type="GO" id="GO:0005737">
    <property type="term" value="C:cytoplasm"/>
    <property type="evidence" value="ECO:0007669"/>
    <property type="project" value="TreeGrafter"/>
</dbReference>
<protein>
    <submittedName>
        <fullName evidence="2">Biotin--[acetyl-CoA-carboxylase] ligase</fullName>
    </submittedName>
</protein>
<evidence type="ECO:0000313" key="2">
    <source>
        <dbReference type="EMBL" id="PJF45282.1"/>
    </source>
</evidence>
<proteinExistence type="predicted"/>
<keyword evidence="2" id="KW-0436">Ligase</keyword>
<dbReference type="PANTHER" id="PTHR12835">
    <property type="entry name" value="BIOTIN PROTEIN LIGASE"/>
    <property type="match status" value="1"/>
</dbReference>
<comment type="caution">
    <text evidence="2">The sequence shown here is derived from an EMBL/GenBank/DDBJ whole genome shotgun (WGS) entry which is preliminary data.</text>
</comment>